<dbReference type="GO" id="GO:0004519">
    <property type="term" value="F:endonuclease activity"/>
    <property type="evidence" value="ECO:0007669"/>
    <property type="project" value="UniProtKB-KW"/>
</dbReference>
<keyword evidence="6" id="KW-0695">RNA-directed DNA polymerase</keyword>
<name>A0A7K9N7R4_9CORV</name>
<evidence type="ECO:0000313" key="9">
    <source>
        <dbReference type="Proteomes" id="UP000526889"/>
    </source>
</evidence>
<keyword evidence="2" id="KW-0548">Nucleotidyltransferase</keyword>
<dbReference type="PANTHER" id="PTHR41694">
    <property type="entry name" value="ENDOGENOUS RETROVIRUS GROUP K MEMBER POL PROTEIN"/>
    <property type="match status" value="1"/>
</dbReference>
<dbReference type="Pfam" id="PF06817">
    <property type="entry name" value="RVT_thumb"/>
    <property type="match status" value="1"/>
</dbReference>
<comment type="caution">
    <text evidence="8">The sequence shown here is derived from an EMBL/GenBank/DDBJ whole genome shotgun (WGS) entry which is preliminary data.</text>
</comment>
<dbReference type="SUPFAM" id="SSF56672">
    <property type="entry name" value="DNA/RNA polymerases"/>
    <property type="match status" value="1"/>
</dbReference>
<proteinExistence type="predicted"/>
<evidence type="ECO:0000256" key="5">
    <source>
        <dbReference type="ARBA" id="ARBA00022801"/>
    </source>
</evidence>
<dbReference type="PANTHER" id="PTHR41694:SF3">
    <property type="entry name" value="RNA-DIRECTED DNA POLYMERASE-RELATED"/>
    <property type="match status" value="1"/>
</dbReference>
<protein>
    <submittedName>
        <fullName evidence="8">POK18 protein</fullName>
    </submittedName>
</protein>
<dbReference type="AlphaFoldDB" id="A0A7K9N7R4"/>
<feature type="domain" description="Reverse transcriptase thumb" evidence="7">
    <location>
        <begin position="15"/>
        <end position="65"/>
    </location>
</feature>
<dbReference type="EMBL" id="VWZW01002078">
    <property type="protein sequence ID" value="NXH82625.1"/>
    <property type="molecule type" value="Genomic_DNA"/>
</dbReference>
<evidence type="ECO:0000256" key="1">
    <source>
        <dbReference type="ARBA" id="ARBA00022679"/>
    </source>
</evidence>
<evidence type="ECO:0000256" key="2">
    <source>
        <dbReference type="ARBA" id="ARBA00022695"/>
    </source>
</evidence>
<dbReference type="GO" id="GO:0035613">
    <property type="term" value="F:RNA stem-loop binding"/>
    <property type="evidence" value="ECO:0007669"/>
    <property type="project" value="TreeGrafter"/>
</dbReference>
<feature type="non-terminal residue" evidence="8">
    <location>
        <position position="67"/>
    </location>
</feature>
<dbReference type="Proteomes" id="UP000526889">
    <property type="component" value="Unassembled WGS sequence"/>
</dbReference>
<keyword evidence="9" id="KW-1185">Reference proteome</keyword>
<evidence type="ECO:0000256" key="6">
    <source>
        <dbReference type="ARBA" id="ARBA00022918"/>
    </source>
</evidence>
<sequence>WKYLGMTLTDTCVHPQKLTINTDIRTLHDVQILAGDIQWVRNVCGITNEDLEPLFSLMQGGRAPQDV</sequence>
<keyword evidence="4" id="KW-0255">Endonuclease</keyword>
<keyword evidence="5" id="KW-0378">Hydrolase</keyword>
<evidence type="ECO:0000256" key="4">
    <source>
        <dbReference type="ARBA" id="ARBA00022759"/>
    </source>
</evidence>
<evidence type="ECO:0000256" key="3">
    <source>
        <dbReference type="ARBA" id="ARBA00022722"/>
    </source>
</evidence>
<dbReference type="Gene3D" id="3.30.70.270">
    <property type="match status" value="1"/>
</dbReference>
<keyword evidence="3" id="KW-0540">Nuclease</keyword>
<organism evidence="8 9">
    <name type="scientific">Edolisoma coerulescens</name>
    <dbReference type="NCBI Taxonomy" id="2585810"/>
    <lineage>
        <taxon>Eukaryota</taxon>
        <taxon>Metazoa</taxon>
        <taxon>Chordata</taxon>
        <taxon>Craniata</taxon>
        <taxon>Vertebrata</taxon>
        <taxon>Euteleostomi</taxon>
        <taxon>Archelosauria</taxon>
        <taxon>Archosauria</taxon>
        <taxon>Dinosauria</taxon>
        <taxon>Saurischia</taxon>
        <taxon>Theropoda</taxon>
        <taxon>Coelurosauria</taxon>
        <taxon>Aves</taxon>
        <taxon>Neognathae</taxon>
        <taxon>Neoaves</taxon>
        <taxon>Telluraves</taxon>
        <taxon>Australaves</taxon>
        <taxon>Passeriformes</taxon>
        <taxon>Corvoidea</taxon>
        <taxon>Campephagidae</taxon>
        <taxon>Edolisoma</taxon>
    </lineage>
</organism>
<gene>
    <name evidence="8" type="primary">Ervk18_1</name>
    <name evidence="8" type="ORF">EDOCOE_R15200</name>
</gene>
<dbReference type="InterPro" id="IPR010661">
    <property type="entry name" value="RVT_thumb"/>
</dbReference>
<evidence type="ECO:0000313" key="8">
    <source>
        <dbReference type="EMBL" id="NXH82625.1"/>
    </source>
</evidence>
<feature type="non-terminal residue" evidence="8">
    <location>
        <position position="1"/>
    </location>
</feature>
<dbReference type="InterPro" id="IPR043128">
    <property type="entry name" value="Rev_trsase/Diguanyl_cyclase"/>
</dbReference>
<dbReference type="InterPro" id="IPR043502">
    <property type="entry name" value="DNA/RNA_pol_sf"/>
</dbReference>
<keyword evidence="1" id="KW-0808">Transferase</keyword>
<dbReference type="GO" id="GO:0003964">
    <property type="term" value="F:RNA-directed DNA polymerase activity"/>
    <property type="evidence" value="ECO:0007669"/>
    <property type="project" value="UniProtKB-KW"/>
</dbReference>
<reference evidence="8 9" key="1">
    <citation type="submission" date="2019-09" db="EMBL/GenBank/DDBJ databases">
        <title>Bird 10,000 Genomes (B10K) Project - Family phase.</title>
        <authorList>
            <person name="Zhang G."/>
        </authorList>
    </citation>
    <scope>NUCLEOTIDE SEQUENCE [LARGE SCALE GENOMIC DNA]</scope>
    <source>
        <strain evidence="8">B10K-DU-001-25</strain>
        <tissue evidence="8">Muscle</tissue>
    </source>
</reference>
<accession>A0A7K9N7R4</accession>
<evidence type="ECO:0000259" key="7">
    <source>
        <dbReference type="Pfam" id="PF06817"/>
    </source>
</evidence>
<dbReference type="GO" id="GO:0016787">
    <property type="term" value="F:hydrolase activity"/>
    <property type="evidence" value="ECO:0007669"/>
    <property type="project" value="UniProtKB-KW"/>
</dbReference>